<name>A0A540VG03_9CHLR</name>
<evidence type="ECO:0000259" key="3">
    <source>
        <dbReference type="Pfam" id="PF02581"/>
    </source>
</evidence>
<sequence>MTLPDPPLLVITHRRMAPRPLAAVVADALAGGCRWILVREKDLPRPALTALVQEVVALARPYGAWVSVSADAHAAVEAQAHGVHLPWGQDIQATRQVVGSDRWVGVSAHSLAEAQAAAAAGADYVTLSPIFPTESKPGYGPALGLSELHRVSQAVPVPVIALAGITPQNAAACLRAGAAGVAVMGTVMRAADPTRVVRQLVAGLKKRKKIED</sequence>
<dbReference type="Proteomes" id="UP000317371">
    <property type="component" value="Unassembled WGS sequence"/>
</dbReference>
<reference evidence="4 5" key="1">
    <citation type="submission" date="2019-06" db="EMBL/GenBank/DDBJ databases">
        <title>Genome sequence of Litorilinea aerophila BAA-2444.</title>
        <authorList>
            <person name="Maclea K.S."/>
            <person name="Maurais E.G."/>
            <person name="Iannazzi L.C."/>
        </authorList>
    </citation>
    <scope>NUCLEOTIDE SEQUENCE [LARGE SCALE GENOMIC DNA]</scope>
    <source>
        <strain evidence="4 5">ATCC BAA-2444</strain>
    </source>
</reference>
<dbReference type="PANTHER" id="PTHR20857:SF15">
    <property type="entry name" value="THIAMINE-PHOSPHATE SYNTHASE"/>
    <property type="match status" value="1"/>
</dbReference>
<evidence type="ECO:0000313" key="4">
    <source>
        <dbReference type="EMBL" id="TQE95690.1"/>
    </source>
</evidence>
<dbReference type="RefSeq" id="WP_141610225.1">
    <property type="nucleotide sequence ID" value="NZ_VIGC02000012.1"/>
</dbReference>
<dbReference type="GO" id="GO:0009228">
    <property type="term" value="P:thiamine biosynthetic process"/>
    <property type="evidence" value="ECO:0007669"/>
    <property type="project" value="UniProtKB-KW"/>
</dbReference>
<dbReference type="GO" id="GO:0005737">
    <property type="term" value="C:cytoplasm"/>
    <property type="evidence" value="ECO:0007669"/>
    <property type="project" value="TreeGrafter"/>
</dbReference>
<dbReference type="EMBL" id="VIGC01000012">
    <property type="protein sequence ID" value="TQE95690.1"/>
    <property type="molecule type" value="Genomic_DNA"/>
</dbReference>
<keyword evidence="5" id="KW-1185">Reference proteome</keyword>
<dbReference type="InterPro" id="IPR013785">
    <property type="entry name" value="Aldolase_TIM"/>
</dbReference>
<dbReference type="Gene3D" id="3.20.20.70">
    <property type="entry name" value="Aldolase class I"/>
    <property type="match status" value="1"/>
</dbReference>
<comment type="pathway">
    <text evidence="1">Cofactor biosynthesis; thiamine diphosphate biosynthesis.</text>
</comment>
<organism evidence="4 5">
    <name type="scientific">Litorilinea aerophila</name>
    <dbReference type="NCBI Taxonomy" id="1204385"/>
    <lineage>
        <taxon>Bacteria</taxon>
        <taxon>Bacillati</taxon>
        <taxon>Chloroflexota</taxon>
        <taxon>Caldilineae</taxon>
        <taxon>Caldilineales</taxon>
        <taxon>Caldilineaceae</taxon>
        <taxon>Litorilinea</taxon>
    </lineage>
</organism>
<comment type="caution">
    <text evidence="4">The sequence shown here is derived from an EMBL/GenBank/DDBJ whole genome shotgun (WGS) entry which is preliminary data.</text>
</comment>
<evidence type="ECO:0000313" key="5">
    <source>
        <dbReference type="Proteomes" id="UP000317371"/>
    </source>
</evidence>
<dbReference type="InParanoid" id="A0A540VG03"/>
<gene>
    <name evidence="4" type="ORF">FKZ61_11245</name>
</gene>
<dbReference type="OrthoDB" id="9815348at2"/>
<feature type="domain" description="Thiamine phosphate synthase/TenI" evidence="3">
    <location>
        <begin position="8"/>
        <end position="186"/>
    </location>
</feature>
<evidence type="ECO:0000256" key="1">
    <source>
        <dbReference type="ARBA" id="ARBA00004948"/>
    </source>
</evidence>
<dbReference type="InterPro" id="IPR022998">
    <property type="entry name" value="ThiamineP_synth_TenI"/>
</dbReference>
<dbReference type="PANTHER" id="PTHR20857">
    <property type="entry name" value="THIAMINE-PHOSPHATE PYROPHOSPHORYLASE"/>
    <property type="match status" value="1"/>
</dbReference>
<accession>A0A540VG03</accession>
<proteinExistence type="predicted"/>
<protein>
    <submittedName>
        <fullName evidence="4">Thiamine phosphate synthase</fullName>
    </submittedName>
</protein>
<dbReference type="InterPro" id="IPR036206">
    <property type="entry name" value="ThiamineP_synth_sf"/>
</dbReference>
<evidence type="ECO:0000256" key="2">
    <source>
        <dbReference type="ARBA" id="ARBA00022977"/>
    </source>
</evidence>
<dbReference type="CDD" id="cd00564">
    <property type="entry name" value="TMP_TenI"/>
    <property type="match status" value="1"/>
</dbReference>
<dbReference type="GO" id="GO:0004789">
    <property type="term" value="F:thiamine-phosphate diphosphorylase activity"/>
    <property type="evidence" value="ECO:0007669"/>
    <property type="project" value="TreeGrafter"/>
</dbReference>
<dbReference type="Pfam" id="PF02581">
    <property type="entry name" value="TMP-TENI"/>
    <property type="match status" value="1"/>
</dbReference>
<dbReference type="SUPFAM" id="SSF51391">
    <property type="entry name" value="Thiamin phosphate synthase"/>
    <property type="match status" value="1"/>
</dbReference>
<dbReference type="AlphaFoldDB" id="A0A540VG03"/>
<keyword evidence="2" id="KW-0784">Thiamine biosynthesis</keyword>